<evidence type="ECO:0000313" key="5">
    <source>
        <dbReference type="EMBL" id="MBP2001220.1"/>
    </source>
</evidence>
<keyword evidence="6" id="KW-1185">Reference proteome</keyword>
<dbReference type="InterPro" id="IPR000889">
    <property type="entry name" value="Glutathione_peroxidase"/>
</dbReference>
<comment type="similarity">
    <text evidence="1 4">Belongs to the glutathione peroxidase family.</text>
</comment>
<dbReference type="InterPro" id="IPR029759">
    <property type="entry name" value="GPX_AS"/>
</dbReference>
<keyword evidence="3 4" id="KW-0560">Oxidoreductase</keyword>
<dbReference type="CDD" id="cd00340">
    <property type="entry name" value="GSH_Peroxidase"/>
    <property type="match status" value="1"/>
</dbReference>
<dbReference type="SUPFAM" id="SSF52833">
    <property type="entry name" value="Thioredoxin-like"/>
    <property type="match status" value="1"/>
</dbReference>
<sequence length="185" mass="21151">MMSIYSFHAHNIRGKEVPMSQFKDQVLLIVNTASKCGLTPQYSDLQKLYEKYKDQGFTILGFPSNQFGEQEPGSNDEINTFCQLNYGVTFPLFEKVDVRGSSKHPLFAYLTEQKPFTQFDLSNSGAKLLKAFIEDKQPDLMLGDDIKWNFTKFLVNAQGEVVERFESPVDPVDMETAIEKWLSVK</sequence>
<evidence type="ECO:0000313" key="6">
    <source>
        <dbReference type="Proteomes" id="UP001519288"/>
    </source>
</evidence>
<evidence type="ECO:0000256" key="1">
    <source>
        <dbReference type="ARBA" id="ARBA00006926"/>
    </source>
</evidence>
<reference evidence="5 6" key="1">
    <citation type="submission" date="2021-03" db="EMBL/GenBank/DDBJ databases">
        <title>Genomic Encyclopedia of Type Strains, Phase IV (KMG-IV): sequencing the most valuable type-strain genomes for metagenomic binning, comparative biology and taxonomic classification.</title>
        <authorList>
            <person name="Goeker M."/>
        </authorList>
    </citation>
    <scope>NUCLEOTIDE SEQUENCE [LARGE SCALE GENOMIC DNA]</scope>
    <source>
        <strain evidence="5 6">DSM 26806</strain>
    </source>
</reference>
<proteinExistence type="inferred from homology"/>
<dbReference type="PRINTS" id="PR01011">
    <property type="entry name" value="GLUTPROXDASE"/>
</dbReference>
<evidence type="ECO:0000256" key="4">
    <source>
        <dbReference type="RuleBase" id="RU000499"/>
    </source>
</evidence>
<dbReference type="Gene3D" id="3.40.30.10">
    <property type="entry name" value="Glutaredoxin"/>
    <property type="match status" value="1"/>
</dbReference>
<name>A0ABS4JJC2_9BACL</name>
<accession>A0ABS4JJC2</accession>
<dbReference type="InterPro" id="IPR029760">
    <property type="entry name" value="GPX_CS"/>
</dbReference>
<comment type="caution">
    <text evidence="5">The sequence shown here is derived from an EMBL/GenBank/DDBJ whole genome shotgun (WGS) entry which is preliminary data.</text>
</comment>
<dbReference type="PANTHER" id="PTHR11592:SF78">
    <property type="entry name" value="GLUTATHIONE PEROXIDASE"/>
    <property type="match status" value="1"/>
</dbReference>
<dbReference type="PROSITE" id="PS00460">
    <property type="entry name" value="GLUTATHIONE_PEROXID_1"/>
    <property type="match status" value="1"/>
</dbReference>
<keyword evidence="2 4" id="KW-0575">Peroxidase</keyword>
<dbReference type="Proteomes" id="UP001519288">
    <property type="component" value="Unassembled WGS sequence"/>
</dbReference>
<evidence type="ECO:0000256" key="2">
    <source>
        <dbReference type="ARBA" id="ARBA00022559"/>
    </source>
</evidence>
<dbReference type="PROSITE" id="PS51355">
    <property type="entry name" value="GLUTATHIONE_PEROXID_3"/>
    <property type="match status" value="1"/>
</dbReference>
<dbReference type="PIRSF" id="PIRSF000303">
    <property type="entry name" value="Glutathion_perox"/>
    <property type="match status" value="1"/>
</dbReference>
<dbReference type="PROSITE" id="PS00763">
    <property type="entry name" value="GLUTATHIONE_PEROXID_2"/>
    <property type="match status" value="1"/>
</dbReference>
<dbReference type="GO" id="GO:0004602">
    <property type="term" value="F:glutathione peroxidase activity"/>
    <property type="evidence" value="ECO:0007669"/>
    <property type="project" value="UniProtKB-EC"/>
</dbReference>
<organism evidence="5 6">
    <name type="scientific">Paenibacillus shirakamiensis</name>
    <dbReference type="NCBI Taxonomy" id="1265935"/>
    <lineage>
        <taxon>Bacteria</taxon>
        <taxon>Bacillati</taxon>
        <taxon>Bacillota</taxon>
        <taxon>Bacilli</taxon>
        <taxon>Bacillales</taxon>
        <taxon>Paenibacillaceae</taxon>
        <taxon>Paenibacillus</taxon>
    </lineage>
</organism>
<evidence type="ECO:0000256" key="3">
    <source>
        <dbReference type="ARBA" id="ARBA00023002"/>
    </source>
</evidence>
<gene>
    <name evidence="5" type="ORF">J2Z69_002263</name>
</gene>
<dbReference type="InterPro" id="IPR036249">
    <property type="entry name" value="Thioredoxin-like_sf"/>
</dbReference>
<dbReference type="EMBL" id="JAGGLD010000003">
    <property type="protein sequence ID" value="MBP2001220.1"/>
    <property type="molecule type" value="Genomic_DNA"/>
</dbReference>
<dbReference type="Pfam" id="PF00255">
    <property type="entry name" value="GSHPx"/>
    <property type="match status" value="1"/>
</dbReference>
<protein>
    <recommendedName>
        <fullName evidence="4">Glutathione peroxidase</fullName>
    </recommendedName>
</protein>
<dbReference type="PANTHER" id="PTHR11592">
    <property type="entry name" value="GLUTATHIONE PEROXIDASE"/>
    <property type="match status" value="1"/>
</dbReference>